<dbReference type="Pfam" id="PF00060">
    <property type="entry name" value="Lig_chan"/>
    <property type="match status" value="1"/>
</dbReference>
<evidence type="ECO:0000259" key="22">
    <source>
        <dbReference type="SMART" id="SM00918"/>
    </source>
</evidence>
<organism evidence="23 24">
    <name type="scientific">Acanthaster planci</name>
    <name type="common">Crown-of-thorns starfish</name>
    <dbReference type="NCBI Taxonomy" id="133434"/>
    <lineage>
        <taxon>Eukaryota</taxon>
        <taxon>Metazoa</taxon>
        <taxon>Echinodermata</taxon>
        <taxon>Eleutherozoa</taxon>
        <taxon>Asterozoa</taxon>
        <taxon>Asteroidea</taxon>
        <taxon>Valvatacea</taxon>
        <taxon>Valvatida</taxon>
        <taxon>Acanthasteridae</taxon>
        <taxon>Acanthaster</taxon>
    </lineage>
</organism>
<feature type="chain" id="PRO_5034310235" evidence="20">
    <location>
        <begin position="25"/>
        <end position="914"/>
    </location>
</feature>
<feature type="binding site" evidence="15">
    <location>
        <position position="701"/>
    </location>
    <ligand>
        <name>L-glutamate</name>
        <dbReference type="ChEBI" id="CHEBI:29985"/>
    </ligand>
</feature>
<evidence type="ECO:0000256" key="9">
    <source>
        <dbReference type="ARBA" id="ARBA00023170"/>
    </source>
</evidence>
<comment type="subcellular location">
    <subcellularLocation>
        <location evidence="1">Cell membrane</location>
        <topology evidence="1">Multi-pass membrane protein</topology>
    </subcellularLocation>
    <subcellularLocation>
        <location evidence="14">Postsynaptic cell membrane</location>
    </subcellularLocation>
</comment>
<dbReference type="PANTHER" id="PTHR18966">
    <property type="entry name" value="IONOTROPIC GLUTAMATE RECEPTOR"/>
    <property type="match status" value="1"/>
</dbReference>
<keyword evidence="4 19" id="KW-0812">Transmembrane</keyword>
<keyword evidence="12" id="KW-1071">Ligand-gated ion channel</keyword>
<evidence type="ECO:0000256" key="3">
    <source>
        <dbReference type="ARBA" id="ARBA00022475"/>
    </source>
</evidence>
<feature type="region of interest" description="Disordered" evidence="18">
    <location>
        <begin position="867"/>
        <end position="914"/>
    </location>
</feature>
<dbReference type="InterPro" id="IPR015683">
    <property type="entry name" value="Ionotropic_Glu_rcpt"/>
</dbReference>
<keyword evidence="6" id="KW-0770">Synapse</keyword>
<sequence length="914" mass="103079">MLSTSVKVVWGLLLLQLYVHRSDAGTVAVSALFGTGSEGLKSVIEDGVRYIKRNTTFLSEVHDIVFRGIDDVKTSNSVFSALNDICNLISAERPSAMILPEDKCSECEDIAGIASHASNPIFALDHGSYDSGSIAFKMHPSPEDTNSMFVDILKYFTWRNFIIVHDGNNALEFLQEVLNIQRELEWNITAIPVGDRNDHNGYMELAAKIKAESTTNIFLFCSEEANAKAFLVWAEQNPGAQILNARYHWILGNIDMSLDRTFRTELEKTNVYMTRFGMNFTRELQYALPTSIGTSTTEWPMRDRLAFDAVIAVGHALKLYREWREDNGATGTAVLPGDTQMPPCPTATTVPSENFLSRYLKEVAFEGISGNVAFDAHGNRVNYTISIYSGQFKTLDQMRGEWTQNPNYWEKKWDRKWQSEGHLNVTYHNYASERIIKIVTIEAKPFLMLKGNESAVTETGSYQGNNRFEGYIIDLLERIKTHVKGIDFDYQVELVADGKFGSRHRYSLIWNGMVGDVVHKRADIAAGPLTVTPDRSEAVDFTYPFMSSGITIMMKHPNYVQHNPFRIMYPFGIEVWFVNLAAFFIISAMLFFFNYFDPYEWRAAAERRETFEENAENFSMKNSMWFLTSTMFLQSFDASPRSNAGRTLAAFWWVFTIIMVFLYLLNLTHFVTTNKRLVYTKTAEELLDQTEVAFGTVEKGSTFYFFKKSSVPEYQRLWQHMNTRVPSPWVNDIEDGIKRVRESNGYYAFIGEAGELSFIASKRPCDLLVSGTYITRTTYALAVQKDSPLRDQLSSAIESLRDTGVLEDLEREWWDLDVRHQECANLTTWERQGVFSLTTVDLQGVYYILLIGIILAVVTFAVESISNSCNGGKKSKSSARNGGMGGGMGGPRGGGGMSGPVGGGAGGGDEKMWI</sequence>
<dbReference type="InterPro" id="IPR001828">
    <property type="entry name" value="ANF_lig-bd_rcpt"/>
</dbReference>
<gene>
    <name evidence="24" type="primary">LOC110987462</name>
</gene>
<dbReference type="KEGG" id="aplc:110987462"/>
<feature type="binding site" evidence="15">
    <location>
        <position position="530"/>
    </location>
    <ligand>
        <name>L-glutamate</name>
        <dbReference type="ChEBI" id="CHEBI:29985"/>
    </ligand>
</feature>
<feature type="compositionally biased region" description="Gly residues" evidence="18">
    <location>
        <begin position="882"/>
        <end position="907"/>
    </location>
</feature>
<keyword evidence="5 19" id="KW-1133">Transmembrane helix</keyword>
<dbReference type="GeneID" id="110987462"/>
<dbReference type="Proteomes" id="UP000694845">
    <property type="component" value="Unplaced"/>
</dbReference>
<dbReference type="Gene3D" id="1.10.287.70">
    <property type="match status" value="1"/>
</dbReference>
<feature type="signal peptide" evidence="20">
    <location>
        <begin position="1"/>
        <end position="24"/>
    </location>
</feature>
<dbReference type="SMART" id="SM00079">
    <property type="entry name" value="PBPe"/>
    <property type="match status" value="1"/>
</dbReference>
<evidence type="ECO:0000256" key="8">
    <source>
        <dbReference type="ARBA" id="ARBA00023136"/>
    </source>
</evidence>
<accession>A0A8B7ZR35</accession>
<dbReference type="Gene3D" id="3.40.190.10">
    <property type="entry name" value="Periplasmic binding protein-like II"/>
    <property type="match status" value="2"/>
</dbReference>
<keyword evidence="9" id="KW-0675">Receptor</keyword>
<evidence type="ECO:0000256" key="18">
    <source>
        <dbReference type="SAM" id="MobiDB-lite"/>
    </source>
</evidence>
<dbReference type="GO" id="GO:0038023">
    <property type="term" value="F:signaling receptor activity"/>
    <property type="evidence" value="ECO:0007669"/>
    <property type="project" value="InterPro"/>
</dbReference>
<keyword evidence="10" id="KW-0325">Glycoprotein</keyword>
<feature type="binding site" evidence="15">
    <location>
        <position position="535"/>
    </location>
    <ligand>
        <name>L-glutamate</name>
        <dbReference type="ChEBI" id="CHEBI:29985"/>
    </ligand>
</feature>
<feature type="domain" description="Ionotropic glutamate receptor L-glutamate and glycine-binding" evidence="22">
    <location>
        <begin position="445"/>
        <end position="519"/>
    </location>
</feature>
<evidence type="ECO:0000256" key="13">
    <source>
        <dbReference type="ARBA" id="ARBA00023303"/>
    </source>
</evidence>
<keyword evidence="20" id="KW-0732">Signal</keyword>
<feature type="site" description="Interaction with the cone snail toxin Con-ikot-ikot" evidence="16">
    <location>
        <position position="707"/>
    </location>
</feature>
<dbReference type="Pfam" id="PF01094">
    <property type="entry name" value="ANF_receptor"/>
    <property type="match status" value="1"/>
</dbReference>
<feature type="binding site" evidence="15">
    <location>
        <position position="702"/>
    </location>
    <ligand>
        <name>L-glutamate</name>
        <dbReference type="ChEBI" id="CHEBI:29985"/>
    </ligand>
</feature>
<evidence type="ECO:0000256" key="11">
    <source>
        <dbReference type="ARBA" id="ARBA00023257"/>
    </source>
</evidence>
<evidence type="ECO:0000256" key="2">
    <source>
        <dbReference type="ARBA" id="ARBA00022448"/>
    </source>
</evidence>
<evidence type="ECO:0000313" key="23">
    <source>
        <dbReference type="Proteomes" id="UP000694845"/>
    </source>
</evidence>
<keyword evidence="13" id="KW-0407">Ion channel</keyword>
<keyword evidence="7" id="KW-0406">Ion transport</keyword>
<evidence type="ECO:0000256" key="19">
    <source>
        <dbReference type="SAM" id="Phobius"/>
    </source>
</evidence>
<keyword evidence="23" id="KW-1185">Reference proteome</keyword>
<evidence type="ECO:0000256" key="17">
    <source>
        <dbReference type="PIRSR" id="PIRSR601508-3"/>
    </source>
</evidence>
<dbReference type="SMART" id="SM00918">
    <property type="entry name" value="Lig_chan-Glu_bd"/>
    <property type="match status" value="1"/>
</dbReference>
<dbReference type="InterPro" id="IPR001508">
    <property type="entry name" value="Iono_Glu_rcpt_met"/>
</dbReference>
<keyword evidence="17" id="KW-1015">Disulfide bond</keyword>
<keyword evidence="8 19" id="KW-0472">Membrane</keyword>
<dbReference type="InterPro" id="IPR019594">
    <property type="entry name" value="Glu/Gly-bd"/>
</dbReference>
<keyword evidence="3" id="KW-1003">Cell membrane</keyword>
<evidence type="ECO:0000259" key="21">
    <source>
        <dbReference type="SMART" id="SM00079"/>
    </source>
</evidence>
<evidence type="ECO:0000256" key="15">
    <source>
        <dbReference type="PIRSR" id="PIRSR601508-1"/>
    </source>
</evidence>
<dbReference type="InterPro" id="IPR001320">
    <property type="entry name" value="Iontro_rcpt_C"/>
</dbReference>
<feature type="domain" description="Ionotropic glutamate receptor C-terminal" evidence="21">
    <location>
        <begin position="435"/>
        <end position="816"/>
    </location>
</feature>
<reference evidence="24" key="1">
    <citation type="submission" date="2025-08" db="UniProtKB">
        <authorList>
            <consortium name="RefSeq"/>
        </authorList>
    </citation>
    <scope>IDENTIFICATION</scope>
</reference>
<dbReference type="Pfam" id="PF10613">
    <property type="entry name" value="Lig_chan-Glu_bd"/>
    <property type="match status" value="1"/>
</dbReference>
<dbReference type="RefSeq" id="XP_022105896.1">
    <property type="nucleotide sequence ID" value="XM_022250204.1"/>
</dbReference>
<dbReference type="CDD" id="cd13685">
    <property type="entry name" value="PBP2_iGluR_non_NMDA_like"/>
    <property type="match status" value="1"/>
</dbReference>
<dbReference type="AlphaFoldDB" id="A0A8B7ZR35"/>
<evidence type="ECO:0000313" key="24">
    <source>
        <dbReference type="RefSeq" id="XP_022105896.1"/>
    </source>
</evidence>
<protein>
    <submittedName>
        <fullName evidence="24">Glutamate receptor 1-like</fullName>
    </submittedName>
</protein>
<name>A0A8B7ZR35_ACAPL</name>
<evidence type="ECO:0000256" key="12">
    <source>
        <dbReference type="ARBA" id="ARBA00023286"/>
    </source>
</evidence>
<feature type="transmembrane region" description="Helical" evidence="19">
    <location>
        <begin position="844"/>
        <end position="862"/>
    </location>
</feature>
<dbReference type="FunFam" id="3.40.190.10:FF:000024">
    <property type="entry name" value="Glutamate receptor, ionotropic, delta 1"/>
    <property type="match status" value="1"/>
</dbReference>
<dbReference type="SUPFAM" id="SSF53822">
    <property type="entry name" value="Periplasmic binding protein-like I"/>
    <property type="match status" value="1"/>
</dbReference>
<dbReference type="GO" id="GO:0045211">
    <property type="term" value="C:postsynaptic membrane"/>
    <property type="evidence" value="ECO:0007669"/>
    <property type="project" value="UniProtKB-SubCell"/>
</dbReference>
<feature type="transmembrane region" description="Helical" evidence="19">
    <location>
        <begin position="648"/>
        <end position="667"/>
    </location>
</feature>
<proteinExistence type="predicted"/>
<feature type="binding site" evidence="15">
    <location>
        <position position="752"/>
    </location>
    <ligand>
        <name>L-glutamate</name>
        <dbReference type="ChEBI" id="CHEBI:29985"/>
    </ligand>
</feature>
<keyword evidence="2" id="KW-0813">Transport</keyword>
<dbReference type="OrthoDB" id="5984008at2759"/>
<dbReference type="OMA" id="LTTWERQ"/>
<dbReference type="PRINTS" id="PR00177">
    <property type="entry name" value="NMDARECEPTOR"/>
</dbReference>
<dbReference type="FunFam" id="1.10.287.70:FF:000143">
    <property type="entry name" value="Probable glutamate receptor"/>
    <property type="match status" value="1"/>
</dbReference>
<feature type="disulfide bond" evidence="17">
    <location>
        <begin position="765"/>
        <end position="823"/>
    </location>
</feature>
<evidence type="ECO:0000256" key="14">
    <source>
        <dbReference type="ARBA" id="ARBA00034100"/>
    </source>
</evidence>
<evidence type="ECO:0000256" key="16">
    <source>
        <dbReference type="PIRSR" id="PIRSR601508-2"/>
    </source>
</evidence>
<evidence type="ECO:0000256" key="5">
    <source>
        <dbReference type="ARBA" id="ARBA00022989"/>
    </source>
</evidence>
<feature type="transmembrane region" description="Helical" evidence="19">
    <location>
        <begin position="576"/>
        <end position="597"/>
    </location>
</feature>
<evidence type="ECO:0000256" key="1">
    <source>
        <dbReference type="ARBA" id="ARBA00004651"/>
    </source>
</evidence>
<dbReference type="GO" id="GO:0015276">
    <property type="term" value="F:ligand-gated monoatomic ion channel activity"/>
    <property type="evidence" value="ECO:0007669"/>
    <property type="project" value="InterPro"/>
</dbReference>
<evidence type="ECO:0000256" key="7">
    <source>
        <dbReference type="ARBA" id="ARBA00023065"/>
    </source>
</evidence>
<evidence type="ECO:0000256" key="10">
    <source>
        <dbReference type="ARBA" id="ARBA00023180"/>
    </source>
</evidence>
<dbReference type="Gene3D" id="3.40.50.2300">
    <property type="match status" value="2"/>
</dbReference>
<feature type="site" description="Interaction with the cone snail toxin Con-ikot-ikot" evidence="16">
    <location>
        <position position="503"/>
    </location>
</feature>
<dbReference type="InterPro" id="IPR028082">
    <property type="entry name" value="Peripla_BP_I"/>
</dbReference>
<evidence type="ECO:0000256" key="4">
    <source>
        <dbReference type="ARBA" id="ARBA00022692"/>
    </source>
</evidence>
<evidence type="ECO:0000256" key="20">
    <source>
        <dbReference type="SAM" id="SignalP"/>
    </source>
</evidence>
<feature type="binding site" evidence="15">
    <location>
        <position position="528"/>
    </location>
    <ligand>
        <name>L-glutamate</name>
        <dbReference type="ChEBI" id="CHEBI:29985"/>
    </ligand>
</feature>
<evidence type="ECO:0000256" key="6">
    <source>
        <dbReference type="ARBA" id="ARBA00023018"/>
    </source>
</evidence>
<keyword evidence="11" id="KW-0628">Postsynaptic cell membrane</keyword>
<dbReference type="SUPFAM" id="SSF53850">
    <property type="entry name" value="Periplasmic binding protein-like II"/>
    <property type="match status" value="1"/>
</dbReference>